<dbReference type="EMBL" id="CAJNJA010042034">
    <property type="protein sequence ID" value="CAE7780296.1"/>
    <property type="molecule type" value="Genomic_DNA"/>
</dbReference>
<dbReference type="Proteomes" id="UP000601435">
    <property type="component" value="Unassembled WGS sequence"/>
</dbReference>
<proteinExistence type="predicted"/>
<feature type="non-terminal residue" evidence="2">
    <location>
        <position position="1"/>
    </location>
</feature>
<sequence length="1412" mass="154266">TFRREMAWWMSSLDSASTMKYNLAARWLLRQSGIVRQRGEEFSPEDLAFQPAQEFVDPETGETFEVSPADPFFGLNKLLKALESMNGQSTLDKRGELRTAFYIHMMRKAGERVSDYSSRFRTAIADLKAEGVVLPDPEVGWFYKEKLGLDGLRKQLLETALAGAEDYHQIEAECLRLFRDLHTQDPLFRKADRAQGRLTVRRMFGSAAGSSAASSSTAPPASSSYGGASSRRSTLSSVPSSAGQLGRPRFPQRQVHATETAGDEGGLLEEEADFEGDGALDEPTGEHEERTLEEVLQTEVENLAEEIAQAEEEGVDPMALETLENGIEASAEALVSMREARVKLAEIRKDRGFRGPLAAGGASAGKGRGKGNPSIAAKKASGKHVCFDCGLSGHWAGDEACQKPGQGLGRAKGKPGPPKHVRLVEAIPENEVSHTESIPPAPNEVLTALSSTSSSATLSLDQAFRLSTERAVPASSDREALAAQTAGADKSLVGALDSACNRTCAGQSWIDNYIATLASAPKYIQELVLIWISAVDVPSLGLLLGRDVLDALGGVLDFADRTLLCRAFERTAVLTQLSAGHLALPLLPDDWPQVVKPKWRRLGTDGVLETMLCCRSWAKHLMRGRSSGARVSMESRAHNHHLTEASLVLGRTAFEYNSVLLTLAQEMAKPVPIASGGDFLDKVLGQWRRMILRVVTRWNWAKDGLRLALVKRPDLRFLPFPWPSVSSVAQWRAQAATMVANGSFPHRWVETATWSASTLSAMTWFRGRFGIRFAFLEDPLLQGMLAVTSSKGRASRVRASMLKEAQEEAAKEADRMEAARSLIGPRGGLPTLKADLLRLAALLHVDVSEKDKVEDLKAKVKPMVELIKGSGSSTKAAAATSGAGSSTFSSSPSPLASKTFPRSSARLTSATAAPTSGPMASTAPMVTLAAGNIENHRNVPTVPDSQAVTMSAFTSFMETMDRRYQGMLEQANQQQQAMLSQVLQHVMQMQGTTASLDTEMEDGWDQVPQPLPDEEEADPRMNQAGQLVTQAWDRHRREQLLLSCSRRRVYDAMLADHFLDYKRAQHEVFVMEIPLVVAEAVGAVDKISQCARVRGHTAAGPWTSEAGWDLLHRDARLRALRALRHDRPYFLVLTAPTPSWVPKARLNYSNDQLRPHRLADLTLLNFVARLAREQIKGGRLFVFRLPAASAAWRAPALRRLRQRAGVFCFSLAGHRLLTSSQAVVSQFLDKDAVRASSTTASGFGKYLVQAFEREFDFESRLFGRAAAESSCYLTTSVPGSVDLCYDVLYHDTLAAEGANPAEPEGLEFTMEKEDDSDGDLDLEPFKGEITPAVRQAVRRVHEATGHRPPKRLARALLLSGAPAAAVQAARELKCDVCAERRAPRSRRVGTLPPPRFVGEQVHIDLLVLAALL</sequence>
<accession>A0A812YKF3</accession>
<evidence type="ECO:0000256" key="1">
    <source>
        <dbReference type="SAM" id="MobiDB-lite"/>
    </source>
</evidence>
<feature type="region of interest" description="Disordered" evidence="1">
    <location>
        <begin position="208"/>
        <end position="255"/>
    </location>
</feature>
<evidence type="ECO:0000313" key="3">
    <source>
        <dbReference type="Proteomes" id="UP000601435"/>
    </source>
</evidence>
<organism evidence="2 3">
    <name type="scientific">Symbiodinium necroappetens</name>
    <dbReference type="NCBI Taxonomy" id="1628268"/>
    <lineage>
        <taxon>Eukaryota</taxon>
        <taxon>Sar</taxon>
        <taxon>Alveolata</taxon>
        <taxon>Dinophyceae</taxon>
        <taxon>Suessiales</taxon>
        <taxon>Symbiodiniaceae</taxon>
        <taxon>Symbiodinium</taxon>
    </lineage>
</organism>
<feature type="region of interest" description="Disordered" evidence="1">
    <location>
        <begin position="871"/>
        <end position="919"/>
    </location>
</feature>
<keyword evidence="3" id="KW-1185">Reference proteome</keyword>
<name>A0A812YKF3_9DINO</name>
<feature type="compositionally biased region" description="Low complexity" evidence="1">
    <location>
        <begin position="871"/>
        <end position="916"/>
    </location>
</feature>
<comment type="caution">
    <text evidence="2">The sequence shown here is derived from an EMBL/GenBank/DDBJ whole genome shotgun (WGS) entry which is preliminary data.</text>
</comment>
<evidence type="ECO:0000313" key="2">
    <source>
        <dbReference type="EMBL" id="CAE7780296.1"/>
    </source>
</evidence>
<reference evidence="2" key="1">
    <citation type="submission" date="2021-02" db="EMBL/GenBank/DDBJ databases">
        <authorList>
            <person name="Dougan E. K."/>
            <person name="Rhodes N."/>
            <person name="Thang M."/>
            <person name="Chan C."/>
        </authorList>
    </citation>
    <scope>NUCLEOTIDE SEQUENCE</scope>
</reference>
<gene>
    <name evidence="2" type="primary">tenm3</name>
    <name evidence="2" type="ORF">SNEC2469_LOCUS22860</name>
</gene>
<protein>
    <submittedName>
        <fullName evidence="2">Tenm3 protein</fullName>
    </submittedName>
</protein>
<feature type="compositionally biased region" description="Low complexity" evidence="1">
    <location>
        <begin position="208"/>
        <end position="241"/>
    </location>
</feature>